<accession>A0A8T9IHD6</accession>
<proteinExistence type="predicted"/>
<reference evidence="1" key="1">
    <citation type="submission" date="2022-03" db="EMBL/GenBank/DDBJ databases">
        <title>Genome Sequence of a New Salmonella enterica Strain (Salmonella Abeokuta) isolated from Poultry Feed in Nigeria.</title>
        <authorList>
            <person name="Fagbamila I."/>
            <person name="Barco L."/>
            <person name="Monorella C."/>
            <person name="Beld M.V.D."/>
            <person name="Mooijman K."/>
            <person name="Hernandez-Segura A."/>
            <person name="Orsini M."/>
            <person name="Ajayi O."/>
            <person name="Ngulukun S."/>
            <person name="Jambalang A.-R."/>
            <person name="Sati N."/>
            <person name="Emmennaa P."/>
            <person name="Ankeli P."/>
            <person name="Muhammad M."/>
        </authorList>
    </citation>
    <scope>NUCLEOTIDE SEQUENCE</scope>
    <source>
        <strain evidence="1">OG19FER4</strain>
    </source>
</reference>
<dbReference type="EMBL" id="CP093445">
    <property type="protein sequence ID" value="UNO33441.1"/>
    <property type="molecule type" value="Genomic_DNA"/>
</dbReference>
<dbReference type="RefSeq" id="WP_080217264.1">
    <property type="nucleotide sequence ID" value="NZ_CP093445.1"/>
</dbReference>
<name>A0A8T9IHD6_SALET</name>
<evidence type="ECO:0000313" key="1">
    <source>
        <dbReference type="EMBL" id="UNO33441.1"/>
    </source>
</evidence>
<dbReference type="InterPro" id="IPR025591">
    <property type="entry name" value="RloB"/>
</dbReference>
<protein>
    <submittedName>
        <fullName evidence="1">RloB family protein</fullName>
    </submittedName>
</protein>
<sequence>MAKGNIKVDNKMYIFCEGEKTEPYYLSAYVEDRVSHKTKVINIPNTKKNTPLQLVDEAIAKKNSKSTISGDVFWVVYDREAVSKITKEKHQQAWDKATRNGINIAISNVCFEFWILLHFEYTCSTFTSFLNLYNTSNLKKHLSKEGIDDYDKGNDELYFTISSKIKTARKNAVKVNAQVLSTAPKGVDKPYELFPFTNVHELLDSIDSF</sequence>
<dbReference type="Pfam" id="PF13707">
    <property type="entry name" value="RloB"/>
    <property type="match status" value="1"/>
</dbReference>
<gene>
    <name evidence="1" type="ORF">MOV10_20530</name>
</gene>
<dbReference type="AlphaFoldDB" id="A0A8T9IHD6"/>
<organism evidence="1">
    <name type="scientific">Salmonella enterica subsp. enterica serovar Abeokuta</name>
    <dbReference type="NCBI Taxonomy" id="2926665"/>
    <lineage>
        <taxon>Bacteria</taxon>
        <taxon>Pseudomonadati</taxon>
        <taxon>Pseudomonadota</taxon>
        <taxon>Gammaproteobacteria</taxon>
        <taxon>Enterobacterales</taxon>
        <taxon>Enterobacteriaceae</taxon>
        <taxon>Salmonella</taxon>
    </lineage>
</organism>